<dbReference type="EMBL" id="LN852940">
    <property type="protein sequence ID" value="CRY94511.1"/>
    <property type="molecule type" value="Genomic_DNA"/>
</dbReference>
<evidence type="ECO:0000313" key="1">
    <source>
        <dbReference type="EMBL" id="CRY94511.1"/>
    </source>
</evidence>
<reference evidence="1" key="2">
    <citation type="submission" date="2015-07" db="EMBL/GenBank/DDBJ databases">
        <title>Plasmids, circular viruses and viroids from rat gut.</title>
        <authorList>
            <person name="Jorgensen T.J."/>
            <person name="Hansen M.A."/>
            <person name="Xu Z."/>
            <person name="Tabak M.A."/>
            <person name="Sorensen S.J."/>
            <person name="Hansen L.H."/>
        </authorList>
    </citation>
    <scope>NUCLEOTIDE SEQUENCE</scope>
    <source>
        <plasmid evidence="1">pRGRH0268</plasmid>
    </source>
</reference>
<accession>A0A0H5PXN9</accession>
<protein>
    <submittedName>
        <fullName evidence="1">Uncharacterized protein</fullName>
    </submittedName>
</protein>
<sequence length="181" mass="20579">MERPGELMSIKAFAEAAGRSQQAIYKQIGTRLASYVHEKDGQKYIERRALDEVFKIGDVQPIQPEKPEKSPEVNNVEQRLYAAMQSTIDLLQEQIRVKDQQIETKDKQIAAQLEQLTQLTAALEHTTTSLQAAQALHAGTMQQLGAAEQECQDEAVEPVLEDLKEPEITGGRRKWRWPWQQ</sequence>
<proteinExistence type="predicted"/>
<keyword evidence="1" id="KW-0614">Plasmid</keyword>
<geneLocation type="plasmid" evidence="1">
    <name>pRGRH0268</name>
</geneLocation>
<name>A0A0H5PXN9_9ZZZZ</name>
<reference evidence="1" key="1">
    <citation type="submission" date="2015-06" db="EMBL/GenBank/DDBJ databases">
        <authorList>
            <person name="Joergensen T."/>
        </authorList>
    </citation>
    <scope>NUCLEOTIDE SEQUENCE</scope>
    <source>
        <plasmid evidence="1">pRGRH0268</plasmid>
    </source>
</reference>
<dbReference type="AlphaFoldDB" id="A0A0H5PXN9"/>
<organism evidence="1">
    <name type="scientific">uncultured prokaryote</name>
    <dbReference type="NCBI Taxonomy" id="198431"/>
    <lineage>
        <taxon>unclassified sequences</taxon>
        <taxon>environmental samples</taxon>
    </lineage>
</organism>